<feature type="transmembrane region" description="Helical" evidence="1">
    <location>
        <begin position="43"/>
        <end position="62"/>
    </location>
</feature>
<evidence type="ECO:0000256" key="1">
    <source>
        <dbReference type="SAM" id="Phobius"/>
    </source>
</evidence>
<accession>A0A9W6CZ94</accession>
<evidence type="ECO:0000313" key="2">
    <source>
        <dbReference type="EMBL" id="GLI28716.1"/>
    </source>
</evidence>
<comment type="caution">
    <text evidence="2">The sequence shown here is derived from an EMBL/GenBank/DDBJ whole genome shotgun (WGS) entry which is preliminary data.</text>
</comment>
<evidence type="ECO:0008006" key="4">
    <source>
        <dbReference type="Google" id="ProtNLM"/>
    </source>
</evidence>
<sequence length="168" mass="17569">MDPFLIAGLPAHVLLVHAVVIAVPVVALGLIVAAAWPAARRALWIPLVVVALGNVVLVWLAAESGEWLEERVPPAPLIEEHTELGEGLMPWVSGLAGLAVLLAVWHLVARSLERREQAPSRGIRLAVGIVGTVLAVAVGTGATIATVLIGESGSRAVWEGSFSEDPLE</sequence>
<protein>
    <recommendedName>
        <fullName evidence="4">DUF2231 domain-containing protein</fullName>
    </recommendedName>
</protein>
<feature type="transmembrane region" description="Helical" evidence="1">
    <location>
        <begin position="129"/>
        <end position="149"/>
    </location>
</feature>
<feature type="transmembrane region" description="Helical" evidence="1">
    <location>
        <begin position="12"/>
        <end position="36"/>
    </location>
</feature>
<keyword evidence="1" id="KW-0472">Membrane</keyword>
<keyword evidence="1" id="KW-0812">Transmembrane</keyword>
<dbReference type="AlphaFoldDB" id="A0A9W6CZ94"/>
<dbReference type="EMBL" id="BSDP01000001">
    <property type="protein sequence ID" value="GLI28716.1"/>
    <property type="molecule type" value="Genomic_DNA"/>
</dbReference>
<keyword evidence="3" id="KW-1185">Reference proteome</keyword>
<dbReference type="Proteomes" id="UP001144396">
    <property type="component" value="Unassembled WGS sequence"/>
</dbReference>
<dbReference type="RefSeq" id="WP_281886345.1">
    <property type="nucleotide sequence ID" value="NZ_BSDP01000001.1"/>
</dbReference>
<feature type="transmembrane region" description="Helical" evidence="1">
    <location>
        <begin position="88"/>
        <end position="108"/>
    </location>
</feature>
<keyword evidence="1" id="KW-1133">Transmembrane helix</keyword>
<name>A0A9W6CZ94_9MICO</name>
<evidence type="ECO:0000313" key="3">
    <source>
        <dbReference type="Proteomes" id="UP001144396"/>
    </source>
</evidence>
<organism evidence="2 3">
    <name type="scientific">Agromyces rhizosphaerae</name>
    <dbReference type="NCBI Taxonomy" id="88374"/>
    <lineage>
        <taxon>Bacteria</taxon>
        <taxon>Bacillati</taxon>
        <taxon>Actinomycetota</taxon>
        <taxon>Actinomycetes</taxon>
        <taxon>Micrococcales</taxon>
        <taxon>Microbacteriaceae</taxon>
        <taxon>Agromyces</taxon>
    </lineage>
</organism>
<reference evidence="2" key="1">
    <citation type="submission" date="2022-12" db="EMBL/GenBank/DDBJ databases">
        <title>Reference genome sequencing for broad-spectrum identification of bacterial and archaeal isolates by mass spectrometry.</title>
        <authorList>
            <person name="Sekiguchi Y."/>
            <person name="Tourlousse D.M."/>
        </authorList>
    </citation>
    <scope>NUCLEOTIDE SEQUENCE</scope>
    <source>
        <strain evidence="2">14</strain>
    </source>
</reference>
<gene>
    <name evidence="2" type="ORF">ARHIZOSPH14_29580</name>
</gene>
<proteinExistence type="predicted"/>